<evidence type="ECO:0000313" key="2">
    <source>
        <dbReference type="Proteomes" id="UP000095601"/>
    </source>
</evidence>
<evidence type="ECO:0000313" key="1">
    <source>
        <dbReference type="EMBL" id="OEL10751.1"/>
    </source>
</evidence>
<dbReference type="OrthoDB" id="1256117at2"/>
<name>A0A1E5UCX0_9FLAO</name>
<dbReference type="Proteomes" id="UP000095601">
    <property type="component" value="Unassembled WGS sequence"/>
</dbReference>
<dbReference type="RefSeq" id="WP_069799352.1">
    <property type="nucleotide sequence ID" value="NZ_CP034157.1"/>
</dbReference>
<protein>
    <submittedName>
        <fullName evidence="1">Putative lipoprotein</fullName>
    </submittedName>
</protein>
<keyword evidence="1" id="KW-0449">Lipoprotein</keyword>
<proteinExistence type="predicted"/>
<dbReference type="AlphaFoldDB" id="A0A1E5UCX0"/>
<dbReference type="EMBL" id="MKGI01000073">
    <property type="protein sequence ID" value="OEL10751.1"/>
    <property type="molecule type" value="Genomic_DNA"/>
</dbReference>
<dbReference type="STRING" id="237258.SAMN04489756_1192"/>
<sequence>MFQKNSLIFLLLILINCSKESKDEFKRKENFIRDWKVIRYPYSNAILSIYANHEFKYSETGHLSESYSEGIWDLNNDTLTLNSLQPNECLIIDDFSLNISENYDKMRMTSKNCEPKPNSKIITEFINAKFLIKKDSLNYLNLNPEYKKKYRNYKIF</sequence>
<dbReference type="KEGG" id="cnr:EB819_02390"/>
<organism evidence="1 2">
    <name type="scientific">Cloacibacterium normanense</name>
    <dbReference type="NCBI Taxonomy" id="237258"/>
    <lineage>
        <taxon>Bacteria</taxon>
        <taxon>Pseudomonadati</taxon>
        <taxon>Bacteroidota</taxon>
        <taxon>Flavobacteriia</taxon>
        <taxon>Flavobacteriales</taxon>
        <taxon>Weeksellaceae</taxon>
    </lineage>
</organism>
<reference evidence="1 2" key="1">
    <citation type="submission" date="2016-09" db="EMBL/GenBank/DDBJ databases">
        <authorList>
            <person name="Capua I."/>
            <person name="De Benedictis P."/>
            <person name="Joannis T."/>
            <person name="Lombin L.H."/>
            <person name="Cattoli G."/>
        </authorList>
    </citation>
    <scope>NUCLEOTIDE SEQUENCE [LARGE SCALE GENOMIC DNA]</scope>
    <source>
        <strain evidence="1 2">NRS-1</strain>
    </source>
</reference>
<comment type="caution">
    <text evidence="1">The sequence shown here is derived from an EMBL/GenBank/DDBJ whole genome shotgun (WGS) entry which is preliminary data.</text>
</comment>
<keyword evidence="2" id="KW-1185">Reference proteome</keyword>
<gene>
    <name evidence="1" type="ORF">BHF72_0124</name>
</gene>
<accession>A0A1E5UCX0</accession>